<organism evidence="2 3">
    <name type="scientific">Amniculicola lignicola CBS 123094</name>
    <dbReference type="NCBI Taxonomy" id="1392246"/>
    <lineage>
        <taxon>Eukaryota</taxon>
        <taxon>Fungi</taxon>
        <taxon>Dikarya</taxon>
        <taxon>Ascomycota</taxon>
        <taxon>Pezizomycotina</taxon>
        <taxon>Dothideomycetes</taxon>
        <taxon>Pleosporomycetidae</taxon>
        <taxon>Pleosporales</taxon>
        <taxon>Amniculicolaceae</taxon>
        <taxon>Amniculicola</taxon>
    </lineage>
</organism>
<reference evidence="2" key="1">
    <citation type="journal article" date="2020" name="Stud. Mycol.">
        <title>101 Dothideomycetes genomes: a test case for predicting lifestyles and emergence of pathogens.</title>
        <authorList>
            <person name="Haridas S."/>
            <person name="Albert R."/>
            <person name="Binder M."/>
            <person name="Bloem J."/>
            <person name="Labutti K."/>
            <person name="Salamov A."/>
            <person name="Andreopoulos B."/>
            <person name="Baker S."/>
            <person name="Barry K."/>
            <person name="Bills G."/>
            <person name="Bluhm B."/>
            <person name="Cannon C."/>
            <person name="Castanera R."/>
            <person name="Culley D."/>
            <person name="Daum C."/>
            <person name="Ezra D."/>
            <person name="Gonzalez J."/>
            <person name="Henrissat B."/>
            <person name="Kuo A."/>
            <person name="Liang C."/>
            <person name="Lipzen A."/>
            <person name="Lutzoni F."/>
            <person name="Magnuson J."/>
            <person name="Mondo S."/>
            <person name="Nolan M."/>
            <person name="Ohm R."/>
            <person name="Pangilinan J."/>
            <person name="Park H.-J."/>
            <person name="Ramirez L."/>
            <person name="Alfaro M."/>
            <person name="Sun H."/>
            <person name="Tritt A."/>
            <person name="Yoshinaga Y."/>
            <person name="Zwiers L.-H."/>
            <person name="Turgeon B."/>
            <person name="Goodwin S."/>
            <person name="Spatafora J."/>
            <person name="Crous P."/>
            <person name="Grigoriev I."/>
        </authorList>
    </citation>
    <scope>NUCLEOTIDE SEQUENCE</scope>
    <source>
        <strain evidence="2">CBS 123094</strain>
    </source>
</reference>
<dbReference type="PANTHER" id="PTHR46411:SF3">
    <property type="entry name" value="AAA+ ATPASE DOMAIN-CONTAINING PROTEIN"/>
    <property type="match status" value="1"/>
</dbReference>
<dbReference type="Pfam" id="PF00004">
    <property type="entry name" value="AAA"/>
    <property type="match status" value="1"/>
</dbReference>
<dbReference type="Proteomes" id="UP000799779">
    <property type="component" value="Unassembled WGS sequence"/>
</dbReference>
<protein>
    <submittedName>
        <fullName evidence="2">P-loop containing nucleoside triphosphate hydrolase protein</fullName>
    </submittedName>
</protein>
<gene>
    <name evidence="2" type="ORF">P154DRAFT_65265</name>
</gene>
<keyword evidence="3" id="KW-1185">Reference proteome</keyword>
<dbReference type="OrthoDB" id="10042665at2759"/>
<accession>A0A6A5X1F6</accession>
<evidence type="ECO:0000313" key="2">
    <source>
        <dbReference type="EMBL" id="KAF2004026.1"/>
    </source>
</evidence>
<dbReference type="GO" id="GO:0016887">
    <property type="term" value="F:ATP hydrolysis activity"/>
    <property type="evidence" value="ECO:0007669"/>
    <property type="project" value="InterPro"/>
</dbReference>
<dbReference type="AlphaFoldDB" id="A0A6A5X1F6"/>
<sequence length="707" mass="79093">MAVTTTTESVADFDVKSINSSGSDDGGPNLASIAAALPQGKDTKEELPSTGMMCDVKNLWEGEHKCLCCTNWLETMPEDIKPNPEETEAVQRFALVVRHKKSHGFSSKAMMVSSIVIQSPLLKPLLEEVFDGYAGITATLKKVAFSRPFAPFFYRWSQFKKVVESQEDPTTRTHAQLLYDVLSKELDETLNTYHDLLSHGVITFNYLWTLFKPGDLLLCSLNGHEMIMKLQSCDYSGGGFSLASKYIDYNGHNFGYASNNFVINAFEGTKTITDLDAYPIQFNGEAGAIESRLATRGKRFEVLQGYHFKLHKGKAEMIPSMFGDRGIASRHRQLNGRVIIYAEMYDRYNSADCIPLDPLDSISFAPKLSAEAEEQHHDPFKPAPPPQPPAVDMYGRPFMPPPPLPIAPGASNIPETHEPQTLADELYPLCTPIVKGYSLRTKNWAKFHVDNIHDIVWDDRAFDSLVLPPGYKDLILSFTRNQNATEESKFDDVIEGKGQGIVMLLTGEPGVGKTLTAESVAEYMRVPLYSMSAAQLGTDSYTVEQTLGDILEMATKWKAVLLLDETEVFLEQRTIDGLERNKLVSIFLRMLEYYRGVLFLTTNRVSTLDKALESRIHLKISYPELDQNARLRVWENLIELLPPSIVGLDASDLEILSQRKLNGREIKNVIKAAQLLAKDKDTALNLEHVHTVLRITQIGGEEFGVRA</sequence>
<dbReference type="GO" id="GO:0005524">
    <property type="term" value="F:ATP binding"/>
    <property type="evidence" value="ECO:0007669"/>
    <property type="project" value="InterPro"/>
</dbReference>
<dbReference type="InterPro" id="IPR003593">
    <property type="entry name" value="AAA+_ATPase"/>
</dbReference>
<evidence type="ECO:0000259" key="1">
    <source>
        <dbReference type="SMART" id="SM00382"/>
    </source>
</evidence>
<dbReference type="InterPro" id="IPR027417">
    <property type="entry name" value="P-loop_NTPase"/>
</dbReference>
<dbReference type="EMBL" id="ML977569">
    <property type="protein sequence ID" value="KAF2004026.1"/>
    <property type="molecule type" value="Genomic_DNA"/>
</dbReference>
<proteinExistence type="predicted"/>
<dbReference type="InterPro" id="IPR054289">
    <property type="entry name" value="DUF7025"/>
</dbReference>
<dbReference type="SUPFAM" id="SSF52540">
    <property type="entry name" value="P-loop containing nucleoside triphosphate hydrolases"/>
    <property type="match status" value="1"/>
</dbReference>
<dbReference type="InterPro" id="IPR003959">
    <property type="entry name" value="ATPase_AAA_core"/>
</dbReference>
<keyword evidence="2" id="KW-0378">Hydrolase</keyword>
<dbReference type="Gene3D" id="3.40.50.300">
    <property type="entry name" value="P-loop containing nucleotide triphosphate hydrolases"/>
    <property type="match status" value="1"/>
</dbReference>
<feature type="domain" description="AAA+ ATPase" evidence="1">
    <location>
        <begin position="499"/>
        <end position="624"/>
    </location>
</feature>
<name>A0A6A5X1F6_9PLEO</name>
<dbReference type="SMART" id="SM00382">
    <property type="entry name" value="AAA"/>
    <property type="match status" value="1"/>
</dbReference>
<evidence type="ECO:0000313" key="3">
    <source>
        <dbReference type="Proteomes" id="UP000799779"/>
    </source>
</evidence>
<dbReference type="Pfam" id="PF22942">
    <property type="entry name" value="DUF7025"/>
    <property type="match status" value="1"/>
</dbReference>
<dbReference type="PANTHER" id="PTHR46411">
    <property type="entry name" value="FAMILY ATPASE, PUTATIVE-RELATED"/>
    <property type="match status" value="1"/>
</dbReference>